<evidence type="ECO:0000313" key="4">
    <source>
        <dbReference type="Proteomes" id="UP001319827"/>
    </source>
</evidence>
<dbReference type="Proteomes" id="UP001319827">
    <property type="component" value="Chromosome"/>
</dbReference>
<evidence type="ECO:0000313" key="3">
    <source>
        <dbReference type="EMBL" id="BCR03344.1"/>
    </source>
</evidence>
<reference evidence="3 4" key="2">
    <citation type="journal article" date="2021" name="Int. J. Syst. Evol. Microbiol.">
        <title>Isolation and Polyphasic Characterization of Desulfuromonas versatilis sp. Nov., an Electrogenic Bacteria Capable of Versatile Metabolism Isolated from a Graphene Oxide-Reducing Enrichment Culture.</title>
        <authorList>
            <person name="Xie L."/>
            <person name="Yoshida N."/>
            <person name="Ishii S."/>
            <person name="Meng L."/>
        </authorList>
    </citation>
    <scope>NUCLEOTIDE SEQUENCE [LARGE SCALE GENOMIC DNA]</scope>
    <source>
        <strain evidence="3 4">NIT-T3</strain>
    </source>
</reference>
<keyword evidence="2" id="KW-1133">Transmembrane helix</keyword>
<organism evidence="3 4">
    <name type="scientific">Desulfuromonas versatilis</name>
    <dbReference type="NCBI Taxonomy" id="2802975"/>
    <lineage>
        <taxon>Bacteria</taxon>
        <taxon>Pseudomonadati</taxon>
        <taxon>Thermodesulfobacteriota</taxon>
        <taxon>Desulfuromonadia</taxon>
        <taxon>Desulfuromonadales</taxon>
        <taxon>Desulfuromonadaceae</taxon>
        <taxon>Desulfuromonas</taxon>
    </lineage>
</organism>
<name>A0ABM8HRV6_9BACT</name>
<dbReference type="EMBL" id="AP024355">
    <property type="protein sequence ID" value="BCR03344.1"/>
    <property type="molecule type" value="Genomic_DNA"/>
</dbReference>
<proteinExistence type="predicted"/>
<feature type="region of interest" description="Disordered" evidence="1">
    <location>
        <begin position="151"/>
        <end position="175"/>
    </location>
</feature>
<accession>A0ABM8HRV6</accession>
<keyword evidence="4" id="KW-1185">Reference proteome</keyword>
<evidence type="ECO:0000256" key="1">
    <source>
        <dbReference type="SAM" id="MobiDB-lite"/>
    </source>
</evidence>
<keyword evidence="2" id="KW-0812">Transmembrane</keyword>
<feature type="transmembrane region" description="Helical" evidence="2">
    <location>
        <begin position="16"/>
        <end position="35"/>
    </location>
</feature>
<sequence>MTLLLGFGAVNTGNNLLYLLVSALLGFMSISGILGQQNLARLRVRVEVPEEVYDGLPTLVTLHLENPRRYLPAFLITISLRGQSTTLPLVDRGGSDAGSILVAFRGRGRHRLEPVRVSSIFPINFFVRSRLAFAEGQVTVFPAPLALAAGSDSGRPAARGAAPTPSRGHEGEVSRISDYRGGEPLKLIHWKLSARHDQLKVKELSAATHEPLIIDLERLPGADLEQRLGCAVHLVRETLRRERPVGLRLGSRLIPPAAGRHQRLKLLTELALYGQD</sequence>
<dbReference type="PANTHER" id="PTHR34351:SF1">
    <property type="entry name" value="SLR1927 PROTEIN"/>
    <property type="match status" value="1"/>
</dbReference>
<protein>
    <recommendedName>
        <fullName evidence="5">DUF58 domain-containing protein</fullName>
    </recommendedName>
</protein>
<gene>
    <name evidence="3" type="ORF">DESUT3_04130</name>
</gene>
<keyword evidence="2" id="KW-0472">Membrane</keyword>
<reference evidence="3 4" key="1">
    <citation type="journal article" date="2016" name="C (Basel)">
        <title>Selective Growth of and Electricity Production by Marine Exoelectrogenic Bacteria in Self-Aggregated Hydrogel of Microbially Reduced Graphene Oxide.</title>
        <authorList>
            <person name="Yoshida N."/>
            <person name="Goto Y."/>
            <person name="Miyata Y."/>
        </authorList>
    </citation>
    <scope>NUCLEOTIDE SEQUENCE [LARGE SCALE GENOMIC DNA]</scope>
    <source>
        <strain evidence="3 4">NIT-T3</strain>
    </source>
</reference>
<dbReference type="PANTHER" id="PTHR34351">
    <property type="entry name" value="SLR1927 PROTEIN-RELATED"/>
    <property type="match status" value="1"/>
</dbReference>
<dbReference type="RefSeq" id="WP_225911598.1">
    <property type="nucleotide sequence ID" value="NZ_AP024355.1"/>
</dbReference>
<evidence type="ECO:0008006" key="5">
    <source>
        <dbReference type="Google" id="ProtNLM"/>
    </source>
</evidence>
<feature type="compositionally biased region" description="Low complexity" evidence="1">
    <location>
        <begin position="151"/>
        <end position="166"/>
    </location>
</feature>
<evidence type="ECO:0000256" key="2">
    <source>
        <dbReference type="SAM" id="Phobius"/>
    </source>
</evidence>